<dbReference type="Proteomes" id="UP001055072">
    <property type="component" value="Unassembled WGS sequence"/>
</dbReference>
<keyword evidence="2" id="KW-1185">Reference proteome</keyword>
<organism evidence="1 2">
    <name type="scientific">Irpex rosettiformis</name>
    <dbReference type="NCBI Taxonomy" id="378272"/>
    <lineage>
        <taxon>Eukaryota</taxon>
        <taxon>Fungi</taxon>
        <taxon>Dikarya</taxon>
        <taxon>Basidiomycota</taxon>
        <taxon>Agaricomycotina</taxon>
        <taxon>Agaricomycetes</taxon>
        <taxon>Polyporales</taxon>
        <taxon>Irpicaceae</taxon>
        <taxon>Irpex</taxon>
    </lineage>
</organism>
<accession>A0ACB8TXS9</accession>
<comment type="caution">
    <text evidence="1">The sequence shown here is derived from an EMBL/GenBank/DDBJ whole genome shotgun (WGS) entry which is preliminary data.</text>
</comment>
<name>A0ACB8TXS9_9APHY</name>
<evidence type="ECO:0000313" key="2">
    <source>
        <dbReference type="Proteomes" id="UP001055072"/>
    </source>
</evidence>
<protein>
    <submittedName>
        <fullName evidence="1">Uncharacterized protein</fullName>
    </submittedName>
</protein>
<evidence type="ECO:0000313" key="1">
    <source>
        <dbReference type="EMBL" id="KAI0086791.1"/>
    </source>
</evidence>
<gene>
    <name evidence="1" type="ORF">BDY19DRAFT_995536</name>
</gene>
<sequence length="355" mass="39234">MSLPTENPIILDLGPTFGVMLIGNVLSFALWGVICMQAFLYYSTYPNDSTFTKVFIFALWAMDTASVVLGFVTLWHPLVQHWGSIEAVNANVYDLLHSDWIAAIVTTSVQFFFLWRIYRLGGHFRWKWGVIVFVVIAGLYQLAAGIAFDVIGFQGTTLASANKPILRRLQLSDRSLTAAIDIVICMSLVKLLLQNGIPTYYKTRALLYRGIIVTINSGLWTAILAVIDLILMAAQPSQLYYCIIELPIQSFYVVTLLSNLNARGYVRGKETEWTEYLSVLPDESRTAAMSSGSDGNASGNYKPRKDAYVLKEVVVSGESEVESNATRRSGTSGDDSKTGLGSQIAFAKPGTVEYQ</sequence>
<dbReference type="EMBL" id="MU274921">
    <property type="protein sequence ID" value="KAI0086791.1"/>
    <property type="molecule type" value="Genomic_DNA"/>
</dbReference>
<proteinExistence type="predicted"/>
<reference evidence="1" key="1">
    <citation type="journal article" date="2021" name="Environ. Microbiol.">
        <title>Gene family expansions and transcriptome signatures uncover fungal adaptations to wood decay.</title>
        <authorList>
            <person name="Hage H."/>
            <person name="Miyauchi S."/>
            <person name="Viragh M."/>
            <person name="Drula E."/>
            <person name="Min B."/>
            <person name="Chaduli D."/>
            <person name="Navarro D."/>
            <person name="Favel A."/>
            <person name="Norest M."/>
            <person name="Lesage-Meessen L."/>
            <person name="Balint B."/>
            <person name="Merenyi Z."/>
            <person name="de Eugenio L."/>
            <person name="Morin E."/>
            <person name="Martinez A.T."/>
            <person name="Baldrian P."/>
            <person name="Stursova M."/>
            <person name="Martinez M.J."/>
            <person name="Novotny C."/>
            <person name="Magnuson J.K."/>
            <person name="Spatafora J.W."/>
            <person name="Maurice S."/>
            <person name="Pangilinan J."/>
            <person name="Andreopoulos W."/>
            <person name="LaButti K."/>
            <person name="Hundley H."/>
            <person name="Na H."/>
            <person name="Kuo A."/>
            <person name="Barry K."/>
            <person name="Lipzen A."/>
            <person name="Henrissat B."/>
            <person name="Riley R."/>
            <person name="Ahrendt S."/>
            <person name="Nagy L.G."/>
            <person name="Grigoriev I.V."/>
            <person name="Martin F."/>
            <person name="Rosso M.N."/>
        </authorList>
    </citation>
    <scope>NUCLEOTIDE SEQUENCE</scope>
    <source>
        <strain evidence="1">CBS 384.51</strain>
    </source>
</reference>